<dbReference type="InterPro" id="IPR036291">
    <property type="entry name" value="NAD(P)-bd_dom_sf"/>
</dbReference>
<dbReference type="GO" id="GO:0016491">
    <property type="term" value="F:oxidoreductase activity"/>
    <property type="evidence" value="ECO:0007669"/>
    <property type="project" value="UniProtKB-KW"/>
</dbReference>
<reference evidence="3 4" key="1">
    <citation type="submission" date="2015-05" db="EMBL/GenBank/DDBJ databases">
        <title>Genome sequencing and analysis of members of genus Stenotrophomonas.</title>
        <authorList>
            <person name="Patil P.P."/>
            <person name="Midha S."/>
            <person name="Patil P.B."/>
        </authorList>
    </citation>
    <scope>NUCLEOTIDE SEQUENCE [LARGE SCALE GENOMIC DNA]</scope>
    <source>
        <strain evidence="3 4">DSM 21508</strain>
    </source>
</reference>
<dbReference type="Pfam" id="PF00106">
    <property type="entry name" value="adh_short"/>
    <property type="match status" value="1"/>
</dbReference>
<dbReference type="Proteomes" id="UP000051386">
    <property type="component" value="Unassembled WGS sequence"/>
</dbReference>
<dbReference type="AlphaFoldDB" id="A0A0R0D686"/>
<evidence type="ECO:0000313" key="3">
    <source>
        <dbReference type="EMBL" id="KRG77072.1"/>
    </source>
</evidence>
<comment type="caution">
    <text evidence="3">The sequence shown here is derived from an EMBL/GenBank/DDBJ whole genome shotgun (WGS) entry which is preliminary data.</text>
</comment>
<organism evidence="3 4">
    <name type="scientific">Stenotrophomonas chelatiphaga</name>
    <dbReference type="NCBI Taxonomy" id="517011"/>
    <lineage>
        <taxon>Bacteria</taxon>
        <taxon>Pseudomonadati</taxon>
        <taxon>Pseudomonadota</taxon>
        <taxon>Gammaproteobacteria</taxon>
        <taxon>Lysobacterales</taxon>
        <taxon>Lysobacteraceae</taxon>
        <taxon>Stenotrophomonas</taxon>
    </lineage>
</organism>
<sequence>MTDTPLSFNGQVGLITGAAGGLGLAYTRLLARLGAKVVMQDVGADRDGEGRDPDRVARAAARLRVEGLDVTSRGLSIDTRAQCHALVDEVLGQHGRLDFIIHNAGWVHYQPIEDIGELQLERMLDIAAKAPLWLAQAAWPAMRAAGGGRIVLTTSDRALYPQYVQHGLASYAMAKSAAVGLMNVLAAEGEADNIIVNAVSPVAKTRMWGVYGEPDELHPAAVAPGVAWLASSRCVQGGWVLRASNGQFHATRAQEPAGVSYPRDLQGVAADSVDAFDAVWPEIALPAIEPRSRQHALLP</sequence>
<comment type="similarity">
    <text evidence="1">Belongs to the short-chain dehydrogenases/reductases (SDR) family.</text>
</comment>
<dbReference type="PRINTS" id="PR00081">
    <property type="entry name" value="GDHRDH"/>
</dbReference>
<dbReference type="InterPro" id="IPR051687">
    <property type="entry name" value="Peroxisomal_Beta-Oxidation"/>
</dbReference>
<dbReference type="SUPFAM" id="SSF51735">
    <property type="entry name" value="NAD(P)-binding Rossmann-fold domains"/>
    <property type="match status" value="1"/>
</dbReference>
<dbReference type="InterPro" id="IPR020904">
    <property type="entry name" value="Sc_DH/Rdtase_CS"/>
</dbReference>
<gene>
    <name evidence="3" type="ORF">ABB28_01460</name>
</gene>
<evidence type="ECO:0000256" key="1">
    <source>
        <dbReference type="ARBA" id="ARBA00006484"/>
    </source>
</evidence>
<evidence type="ECO:0000313" key="4">
    <source>
        <dbReference type="Proteomes" id="UP000051386"/>
    </source>
</evidence>
<dbReference type="PANTHER" id="PTHR45024:SF2">
    <property type="entry name" value="SCP2 DOMAIN-CONTAINING PROTEIN"/>
    <property type="match status" value="1"/>
</dbReference>
<keyword evidence="2" id="KW-0560">Oxidoreductase</keyword>
<name>A0A0R0D686_9GAMM</name>
<dbReference type="Gene3D" id="3.40.50.720">
    <property type="entry name" value="NAD(P)-binding Rossmann-like Domain"/>
    <property type="match status" value="1"/>
</dbReference>
<protein>
    <submittedName>
        <fullName evidence="3">Short-chain dehydrogenase</fullName>
    </submittedName>
</protein>
<proteinExistence type="inferred from homology"/>
<dbReference type="PANTHER" id="PTHR45024">
    <property type="entry name" value="DEHYDROGENASES, SHORT CHAIN"/>
    <property type="match status" value="1"/>
</dbReference>
<dbReference type="RefSeq" id="WP_057506922.1">
    <property type="nucleotide sequence ID" value="NZ_LDJK01000005.1"/>
</dbReference>
<accession>A0A0R0D686</accession>
<evidence type="ECO:0000256" key="2">
    <source>
        <dbReference type="ARBA" id="ARBA00023002"/>
    </source>
</evidence>
<dbReference type="InterPro" id="IPR002347">
    <property type="entry name" value="SDR_fam"/>
</dbReference>
<dbReference type="PATRIC" id="fig|517011.3.peg.2056"/>
<dbReference type="CDD" id="cd05233">
    <property type="entry name" value="SDR_c"/>
    <property type="match status" value="1"/>
</dbReference>
<keyword evidence="4" id="KW-1185">Reference proteome</keyword>
<dbReference type="PROSITE" id="PS00061">
    <property type="entry name" value="ADH_SHORT"/>
    <property type="match status" value="1"/>
</dbReference>
<dbReference type="EMBL" id="LDJK01000005">
    <property type="protein sequence ID" value="KRG77072.1"/>
    <property type="molecule type" value="Genomic_DNA"/>
</dbReference>